<proteinExistence type="inferred from homology"/>
<keyword evidence="4" id="KW-0130">Cell adhesion</keyword>
<dbReference type="AlphaFoldDB" id="A0A8P0PGE5"/>
<accession>A0A8P0PGE5</accession>
<evidence type="ECO:0000256" key="7">
    <source>
        <dbReference type="SAM" id="MobiDB-lite"/>
    </source>
</evidence>
<name>A0A8P0PGE5_CANLF</name>
<comment type="subcellular location">
    <subcellularLocation>
        <location evidence="1">Membrane</location>
        <topology evidence="1">Multi-pass membrane protein</topology>
    </subcellularLocation>
</comment>
<evidence type="ECO:0000256" key="3">
    <source>
        <dbReference type="ARBA" id="ARBA00022692"/>
    </source>
</evidence>
<evidence type="ECO:0008006" key="11">
    <source>
        <dbReference type="Google" id="ProtNLM"/>
    </source>
</evidence>
<evidence type="ECO:0000256" key="8">
    <source>
        <dbReference type="SAM" id="Phobius"/>
    </source>
</evidence>
<dbReference type="GO" id="GO:0007155">
    <property type="term" value="P:cell adhesion"/>
    <property type="evidence" value="ECO:0007669"/>
    <property type="project" value="UniProtKB-KW"/>
</dbReference>
<evidence type="ECO:0000256" key="4">
    <source>
        <dbReference type="ARBA" id="ARBA00022889"/>
    </source>
</evidence>
<organism evidence="9 10">
    <name type="scientific">Canis lupus familiaris</name>
    <name type="common">Dog</name>
    <name type="synonym">Canis familiaris</name>
    <dbReference type="NCBI Taxonomy" id="9615"/>
    <lineage>
        <taxon>Eukaryota</taxon>
        <taxon>Metazoa</taxon>
        <taxon>Chordata</taxon>
        <taxon>Craniata</taxon>
        <taxon>Vertebrata</taxon>
        <taxon>Euteleostomi</taxon>
        <taxon>Mammalia</taxon>
        <taxon>Eutheria</taxon>
        <taxon>Laurasiatheria</taxon>
        <taxon>Carnivora</taxon>
        <taxon>Caniformia</taxon>
        <taxon>Canidae</taxon>
        <taxon>Canis</taxon>
    </lineage>
</organism>
<dbReference type="PANTHER" id="PTHR12316">
    <property type="entry name" value="NINJURIN-RELATED"/>
    <property type="match status" value="1"/>
</dbReference>
<gene>
    <name evidence="9" type="primary">NINJ2</name>
</gene>
<dbReference type="OrthoDB" id="6114058at2759"/>
<protein>
    <recommendedName>
        <fullName evidence="11">Ninjurin 2</fullName>
    </recommendedName>
</protein>
<evidence type="ECO:0000256" key="1">
    <source>
        <dbReference type="ARBA" id="ARBA00004141"/>
    </source>
</evidence>
<reference evidence="9" key="2">
    <citation type="submission" date="2025-08" db="UniProtKB">
        <authorList>
            <consortium name="Ensembl"/>
        </authorList>
    </citation>
    <scope>IDENTIFICATION</scope>
</reference>
<evidence type="ECO:0000313" key="9">
    <source>
        <dbReference type="Ensembl" id="ENSCAFP00000067726.1"/>
    </source>
</evidence>
<dbReference type="InterPro" id="IPR007007">
    <property type="entry name" value="Ninjurin"/>
</dbReference>
<dbReference type="GO" id="GO:0042246">
    <property type="term" value="P:tissue regeneration"/>
    <property type="evidence" value="ECO:0007669"/>
    <property type="project" value="InterPro"/>
</dbReference>
<dbReference type="Proteomes" id="UP000002254">
    <property type="component" value="Chromosome 27"/>
</dbReference>
<keyword evidence="5 8" id="KW-1133">Transmembrane helix</keyword>
<evidence type="ECO:0000313" key="10">
    <source>
        <dbReference type="Proteomes" id="UP000002254"/>
    </source>
</evidence>
<evidence type="ECO:0000256" key="5">
    <source>
        <dbReference type="ARBA" id="ARBA00022989"/>
    </source>
</evidence>
<reference evidence="9 10" key="1">
    <citation type="journal article" date="2005" name="Nature">
        <title>Genome sequence, comparative analysis and haplotype structure of the domestic dog.</title>
        <authorList>
            <consortium name="Broad Sequencing Platform"/>
            <person name="Lindblad-Toh K."/>
            <person name="Wade C.M."/>
            <person name="Mikkelsen T.S."/>
            <person name="Karlsson E.K."/>
            <person name="Jaffe D.B."/>
            <person name="Kamal M."/>
            <person name="Clamp M."/>
            <person name="Chang J.L."/>
            <person name="Kulbokas E.J. III"/>
            <person name="Zody M.C."/>
            <person name="Mauceli E."/>
            <person name="Xie X."/>
            <person name="Breen M."/>
            <person name="Wayne R.K."/>
            <person name="Ostrander E.A."/>
            <person name="Ponting C.P."/>
            <person name="Galibert F."/>
            <person name="Smith D.R."/>
            <person name="DeJong P.J."/>
            <person name="Kirkness E."/>
            <person name="Alvarez P."/>
            <person name="Biagi T."/>
            <person name="Brockman W."/>
            <person name="Butler J."/>
            <person name="Chin C.W."/>
            <person name="Cook A."/>
            <person name="Cuff J."/>
            <person name="Daly M.J."/>
            <person name="DeCaprio D."/>
            <person name="Gnerre S."/>
            <person name="Grabherr M."/>
            <person name="Kellis M."/>
            <person name="Kleber M."/>
            <person name="Bardeleben C."/>
            <person name="Goodstadt L."/>
            <person name="Heger A."/>
            <person name="Hitte C."/>
            <person name="Kim L."/>
            <person name="Koepfli K.P."/>
            <person name="Parker H.G."/>
            <person name="Pollinger J.P."/>
            <person name="Searle S.M."/>
            <person name="Sutter N.B."/>
            <person name="Thomas R."/>
            <person name="Webber C."/>
            <person name="Baldwin J."/>
            <person name="Abebe A."/>
            <person name="Abouelleil A."/>
            <person name="Aftuck L."/>
            <person name="Ait-Zahra M."/>
            <person name="Aldredge T."/>
            <person name="Allen N."/>
            <person name="An P."/>
            <person name="Anderson S."/>
            <person name="Antoine C."/>
            <person name="Arachchi H."/>
            <person name="Aslam A."/>
            <person name="Ayotte L."/>
            <person name="Bachantsang P."/>
            <person name="Barry A."/>
            <person name="Bayul T."/>
            <person name="Benamara M."/>
            <person name="Berlin A."/>
            <person name="Bessette D."/>
            <person name="Blitshteyn B."/>
            <person name="Bloom T."/>
            <person name="Blye J."/>
            <person name="Boguslavskiy L."/>
            <person name="Bonnet C."/>
            <person name="Boukhgalter B."/>
            <person name="Brown A."/>
            <person name="Cahill P."/>
            <person name="Calixte N."/>
            <person name="Camarata J."/>
            <person name="Cheshatsang Y."/>
            <person name="Chu J."/>
            <person name="Citroen M."/>
            <person name="Collymore A."/>
            <person name="Cooke P."/>
            <person name="Dawoe T."/>
            <person name="Daza R."/>
            <person name="Decktor K."/>
            <person name="DeGray S."/>
            <person name="Dhargay N."/>
            <person name="Dooley K."/>
            <person name="Dooley K."/>
            <person name="Dorje P."/>
            <person name="Dorjee K."/>
            <person name="Dorris L."/>
            <person name="Duffey N."/>
            <person name="Dupes A."/>
            <person name="Egbiremolen O."/>
            <person name="Elong R."/>
            <person name="Falk J."/>
            <person name="Farina A."/>
            <person name="Faro S."/>
            <person name="Ferguson D."/>
            <person name="Ferreira P."/>
            <person name="Fisher S."/>
            <person name="FitzGerald M."/>
            <person name="Foley K."/>
            <person name="Foley C."/>
            <person name="Franke A."/>
            <person name="Friedrich D."/>
            <person name="Gage D."/>
            <person name="Garber M."/>
            <person name="Gearin G."/>
            <person name="Giannoukos G."/>
            <person name="Goode T."/>
            <person name="Goyette A."/>
            <person name="Graham J."/>
            <person name="Grandbois E."/>
            <person name="Gyaltsen K."/>
            <person name="Hafez N."/>
            <person name="Hagopian D."/>
            <person name="Hagos B."/>
            <person name="Hall J."/>
            <person name="Healy C."/>
            <person name="Hegarty R."/>
            <person name="Honan T."/>
            <person name="Horn A."/>
            <person name="Houde N."/>
            <person name="Hughes L."/>
            <person name="Hunnicutt L."/>
            <person name="Husby M."/>
            <person name="Jester B."/>
            <person name="Jones C."/>
            <person name="Kamat A."/>
            <person name="Kanga B."/>
            <person name="Kells C."/>
            <person name="Khazanovich D."/>
            <person name="Kieu A.C."/>
            <person name="Kisner P."/>
            <person name="Kumar M."/>
            <person name="Lance K."/>
            <person name="Landers T."/>
            <person name="Lara M."/>
            <person name="Lee W."/>
            <person name="Leger J.P."/>
            <person name="Lennon N."/>
            <person name="Leuper L."/>
            <person name="LeVine S."/>
            <person name="Liu J."/>
            <person name="Liu X."/>
            <person name="Lokyitsang Y."/>
            <person name="Lokyitsang T."/>
            <person name="Lui A."/>
            <person name="Macdonald J."/>
            <person name="Major J."/>
            <person name="Marabella R."/>
            <person name="Maru K."/>
            <person name="Matthews C."/>
            <person name="McDonough S."/>
            <person name="Mehta T."/>
            <person name="Meldrim J."/>
            <person name="Melnikov A."/>
            <person name="Meneus L."/>
            <person name="Mihalev A."/>
            <person name="Mihova T."/>
            <person name="Miller K."/>
            <person name="Mittelman R."/>
            <person name="Mlenga V."/>
            <person name="Mulrain L."/>
            <person name="Munson G."/>
            <person name="Navidi A."/>
            <person name="Naylor J."/>
            <person name="Nguyen T."/>
            <person name="Nguyen N."/>
            <person name="Nguyen C."/>
            <person name="Nguyen T."/>
            <person name="Nicol R."/>
            <person name="Norbu N."/>
            <person name="Norbu C."/>
            <person name="Novod N."/>
            <person name="Nyima T."/>
            <person name="Olandt P."/>
            <person name="O'Neill B."/>
            <person name="O'Neill K."/>
            <person name="Osman S."/>
            <person name="Oyono L."/>
            <person name="Patti C."/>
            <person name="Perrin D."/>
            <person name="Phunkhang P."/>
            <person name="Pierre F."/>
            <person name="Priest M."/>
            <person name="Rachupka A."/>
            <person name="Raghuraman S."/>
            <person name="Rameau R."/>
            <person name="Ray V."/>
            <person name="Raymond C."/>
            <person name="Rege F."/>
            <person name="Rise C."/>
            <person name="Rogers J."/>
            <person name="Rogov P."/>
            <person name="Sahalie J."/>
            <person name="Settipalli S."/>
            <person name="Sharpe T."/>
            <person name="Shea T."/>
            <person name="Sheehan M."/>
            <person name="Sherpa N."/>
            <person name="Shi J."/>
            <person name="Shih D."/>
            <person name="Sloan J."/>
            <person name="Smith C."/>
            <person name="Sparrow T."/>
            <person name="Stalker J."/>
            <person name="Stange-Thomann N."/>
            <person name="Stavropoulos S."/>
            <person name="Stone C."/>
            <person name="Stone S."/>
            <person name="Sykes S."/>
            <person name="Tchuinga P."/>
            <person name="Tenzing P."/>
            <person name="Tesfaye S."/>
            <person name="Thoulutsang D."/>
            <person name="Thoulutsang Y."/>
            <person name="Topham K."/>
            <person name="Topping I."/>
            <person name="Tsamla T."/>
            <person name="Vassiliev H."/>
            <person name="Venkataraman V."/>
            <person name="Vo A."/>
            <person name="Wangchuk T."/>
            <person name="Wangdi T."/>
            <person name="Weiand M."/>
            <person name="Wilkinson J."/>
            <person name="Wilson A."/>
            <person name="Yadav S."/>
            <person name="Yang S."/>
            <person name="Yang X."/>
            <person name="Young G."/>
            <person name="Yu Q."/>
            <person name="Zainoun J."/>
            <person name="Zembek L."/>
            <person name="Zimmer A."/>
            <person name="Lander E.S."/>
        </authorList>
    </citation>
    <scope>NUCLEOTIDE SEQUENCE [LARGE SCALE GENOMIC DNA]</scope>
    <source>
        <strain evidence="9">Boxer</strain>
    </source>
</reference>
<feature type="region of interest" description="Disordered" evidence="7">
    <location>
        <begin position="89"/>
        <end position="123"/>
    </location>
</feature>
<comment type="similarity">
    <text evidence="2">Belongs to the ninjurin family.</text>
</comment>
<dbReference type="Pfam" id="PF04923">
    <property type="entry name" value="Ninjurin"/>
    <property type="match status" value="1"/>
</dbReference>
<feature type="transmembrane region" description="Helical" evidence="8">
    <location>
        <begin position="168"/>
        <end position="190"/>
    </location>
</feature>
<feature type="region of interest" description="Disordered" evidence="7">
    <location>
        <begin position="1"/>
        <end position="40"/>
    </location>
</feature>
<dbReference type="PANTHER" id="PTHR12316:SF24">
    <property type="entry name" value="NINJURIN-2"/>
    <property type="match status" value="1"/>
</dbReference>
<feature type="transmembrane region" description="Helical" evidence="8">
    <location>
        <begin position="210"/>
        <end position="229"/>
    </location>
</feature>
<dbReference type="Ensembl" id="ENSCAFT00000096508.1">
    <property type="protein sequence ID" value="ENSCAFP00000067726.1"/>
    <property type="gene ID" value="ENSCAFG00000052931.1"/>
</dbReference>
<keyword evidence="6 8" id="KW-0472">Membrane</keyword>
<sequence>RASAEPGARPARPARPDPILAGGRPRGSGLRPAEPSGARRPGRFLRPLLCLCTETGQGGSRKALSCFFKDAATRGPFQSPLFQSLQASPLRRHPRAAGGSPPSTIARPRPGPPGSPNLRRSQPINLNHYATKKSVAESMLDVALFMSNAMRLKAVLEQGPSSHYYTTLVTLISISLLLQVVIGILLVVIAQLNLNEVEKQWQLNQLNNTATTLVFITVVVNVFITAFGAHKTGFLAARTSRNLL</sequence>
<evidence type="ECO:0000256" key="6">
    <source>
        <dbReference type="ARBA" id="ARBA00023136"/>
    </source>
</evidence>
<evidence type="ECO:0000256" key="2">
    <source>
        <dbReference type="ARBA" id="ARBA00008141"/>
    </source>
</evidence>
<keyword evidence="3 8" id="KW-0812">Transmembrane</keyword>
<dbReference type="GO" id="GO:0016020">
    <property type="term" value="C:membrane"/>
    <property type="evidence" value="ECO:0007669"/>
    <property type="project" value="UniProtKB-SubCell"/>
</dbReference>
<feature type="compositionally biased region" description="Low complexity" evidence="7">
    <location>
        <begin position="1"/>
        <end position="11"/>
    </location>
</feature>